<dbReference type="SUPFAM" id="SSF53067">
    <property type="entry name" value="Actin-like ATPase domain"/>
    <property type="match status" value="2"/>
</dbReference>
<comment type="function">
    <text evidence="1">Acts as a chaperone.</text>
</comment>
<dbReference type="Gene3D" id="3.90.640.10">
    <property type="entry name" value="Actin, Chain A, domain 4"/>
    <property type="match status" value="1"/>
</dbReference>
<dbReference type="Gene3D" id="3.30.420.40">
    <property type="match status" value="2"/>
</dbReference>
<keyword evidence="13" id="KW-1185">Reference proteome</keyword>
<evidence type="ECO:0000256" key="8">
    <source>
        <dbReference type="ARBA" id="ARBA00023186"/>
    </source>
</evidence>
<dbReference type="RefSeq" id="WP_308451643.1">
    <property type="nucleotide sequence ID" value="NZ_JAJEPU010000030.1"/>
</dbReference>
<keyword evidence="8" id="KW-0143">Chaperone</keyword>
<comment type="caution">
    <text evidence="12">The sequence shown here is derived from an EMBL/GenBank/DDBJ whole genome shotgun (WGS) entry which is preliminary data.</text>
</comment>
<evidence type="ECO:0000256" key="7">
    <source>
        <dbReference type="ARBA" id="ARBA00023016"/>
    </source>
</evidence>
<keyword evidence="7" id="KW-0346">Stress response</keyword>
<dbReference type="InterPro" id="IPR018181">
    <property type="entry name" value="Heat_shock_70_CS"/>
</dbReference>
<dbReference type="Proteomes" id="UP001198962">
    <property type="component" value="Unassembled WGS sequence"/>
</dbReference>
<dbReference type="Pfam" id="PF00012">
    <property type="entry name" value="HSP70"/>
    <property type="match status" value="1"/>
</dbReference>
<proteinExistence type="inferred from homology"/>
<evidence type="ECO:0000256" key="2">
    <source>
        <dbReference type="ARBA" id="ARBA00007381"/>
    </source>
</evidence>
<evidence type="ECO:0000256" key="6">
    <source>
        <dbReference type="ARBA" id="ARBA00022840"/>
    </source>
</evidence>
<evidence type="ECO:0000313" key="12">
    <source>
        <dbReference type="EMBL" id="MCC2165290.1"/>
    </source>
</evidence>
<reference evidence="12" key="1">
    <citation type="submission" date="2021-10" db="EMBL/GenBank/DDBJ databases">
        <title>Anaerobic single-cell dispensing facilitates the cultivation of human gut bacteria.</title>
        <authorList>
            <person name="Afrizal A."/>
        </authorList>
    </citation>
    <scope>NUCLEOTIDE SEQUENCE</scope>
    <source>
        <strain evidence="12">CLA-AA-H274</strain>
    </source>
</reference>
<evidence type="ECO:0000256" key="3">
    <source>
        <dbReference type="ARBA" id="ARBA00014415"/>
    </source>
</evidence>
<dbReference type="AlphaFoldDB" id="A0AAE3ATQ2"/>
<gene>
    <name evidence="12" type="ORF">LKD32_10465</name>
</gene>
<dbReference type="GO" id="GO:0005524">
    <property type="term" value="F:ATP binding"/>
    <property type="evidence" value="ECO:0007669"/>
    <property type="project" value="UniProtKB-KW"/>
</dbReference>
<evidence type="ECO:0000256" key="10">
    <source>
        <dbReference type="ARBA" id="ARBA00030945"/>
    </source>
</evidence>
<dbReference type="EMBL" id="JAJEPU010000030">
    <property type="protein sequence ID" value="MCC2165290.1"/>
    <property type="molecule type" value="Genomic_DNA"/>
</dbReference>
<keyword evidence="6" id="KW-0067">ATP-binding</keyword>
<evidence type="ECO:0000313" key="13">
    <source>
        <dbReference type="Proteomes" id="UP001198962"/>
    </source>
</evidence>
<comment type="similarity">
    <text evidence="2">Belongs to the heat shock protein 70 family.</text>
</comment>
<keyword evidence="5" id="KW-0547">Nucleotide-binding</keyword>
<evidence type="ECO:0000256" key="5">
    <source>
        <dbReference type="ARBA" id="ARBA00022741"/>
    </source>
</evidence>
<name>A0AAE3ATQ2_9FIRM</name>
<dbReference type="InterPro" id="IPR043129">
    <property type="entry name" value="ATPase_NBD"/>
</dbReference>
<dbReference type="PRINTS" id="PR00301">
    <property type="entry name" value="HEATSHOCK70"/>
</dbReference>
<dbReference type="InterPro" id="IPR013126">
    <property type="entry name" value="Hsp_70_fam"/>
</dbReference>
<protein>
    <recommendedName>
        <fullName evidence="3">Chaperone protein DnaK</fullName>
    </recommendedName>
    <alternativeName>
        <fullName evidence="4">Chaperone protein dnaK</fullName>
    </alternativeName>
    <alternativeName>
        <fullName evidence="11">HSP70</fullName>
    </alternativeName>
    <alternativeName>
        <fullName evidence="10">Heat shock 70 kDa protein</fullName>
    </alternativeName>
    <alternativeName>
        <fullName evidence="9">Heat shock protein 70</fullName>
    </alternativeName>
</protein>
<dbReference type="PROSITE" id="PS00297">
    <property type="entry name" value="HSP70_1"/>
    <property type="match status" value="1"/>
</dbReference>
<evidence type="ECO:0000256" key="9">
    <source>
        <dbReference type="ARBA" id="ARBA00030019"/>
    </source>
</evidence>
<sequence>MSEMYTAIDLGTTNSVIAYANIVRDKMKPVVLNLERKNDTGSTSRAPLLPSVVFYYKNQEGKIVTDVGDYAKSRYGTRAGYVCKSVKSLMGVSDQVNLADEIPDKIPADVSARILSYMINVAKKRLFQEEIRDVVITVPASFDSDQCQATIDAARKAGINVENMHEILLYEPKAVIYDFMRMQEDGEIPSDLLSLETEKNVMVFDLGGGTLDVTLHRVSSTPEGLIDIRDLAISRYTLLGGDNFDELLAEDMLKRFQEMYEIVVPTKRREEVMCKLRKLAEELKVKISMAYDDADMSGVQLPDDYSEEVMDINLYDAYSFETTYTKAEMESILAPLMGYAYKMEDVGRIQKMDERDVNNIIYPILDVLDKAGKGVKIDAVILNGGMTKCYLIRQRLKEFFGFEPLTTSDPDLAVARGAVYYHYCLHKYHVQRIGAENNGNRTLTATAELVGNPMQENRETNTPVFHTGTILNDSINLGLRNEYVSLLIPAGTQLPYRSEEIRDCYKLDKTTDAIGIELYLGRGTTKNLPNRRIATRVVKFQNPYPANTPISFQIYINSMRMMTMEAWITDRPKTKTIMEMDMASLKTTAKSARGISAIGKMKLNAKSEINGLKLLAEKNERLGFKLNGEVKKALEAIGQASNPEDFFEPCMDLINSCNQADLMVGYVYAIGILLRDGWSESQKRTILQRAKQHFNPYATAIRQSSYVLRNALEMIASMDPNFVDFYVEYMTKMPGEAEYQKLAIFQFVLRYEKDDAKIANFFEHFFRMADMNKWVANLMIQRYGRGTEKENQQKFAKFVKNLSAGLRTKERELVQDYAVLVIAELCSRNGENPLQNDKYTVKPVWQAVKTYLAGDERTDFVSAVEKIWNDEELNEKEIQATGAIFKAG</sequence>
<evidence type="ECO:0000256" key="11">
    <source>
        <dbReference type="ARBA" id="ARBA00033103"/>
    </source>
</evidence>
<dbReference type="GO" id="GO:0140662">
    <property type="term" value="F:ATP-dependent protein folding chaperone"/>
    <property type="evidence" value="ECO:0007669"/>
    <property type="project" value="InterPro"/>
</dbReference>
<evidence type="ECO:0000256" key="1">
    <source>
        <dbReference type="ARBA" id="ARBA00002290"/>
    </source>
</evidence>
<organism evidence="12 13">
    <name type="scientific">Brotaphodocola catenula</name>
    <dbReference type="NCBI Taxonomy" id="2885361"/>
    <lineage>
        <taxon>Bacteria</taxon>
        <taxon>Bacillati</taxon>
        <taxon>Bacillota</taxon>
        <taxon>Clostridia</taxon>
        <taxon>Lachnospirales</taxon>
        <taxon>Lachnospiraceae</taxon>
        <taxon>Brotaphodocola</taxon>
    </lineage>
</organism>
<evidence type="ECO:0000256" key="4">
    <source>
        <dbReference type="ARBA" id="ARBA00017249"/>
    </source>
</evidence>
<accession>A0AAE3ATQ2</accession>
<dbReference type="PANTHER" id="PTHR19375">
    <property type="entry name" value="HEAT SHOCK PROTEIN 70KDA"/>
    <property type="match status" value="1"/>
</dbReference>